<dbReference type="STRING" id="1386089.N865_20565"/>
<evidence type="ECO:0000313" key="3">
    <source>
        <dbReference type="EMBL" id="EWT02018.1"/>
    </source>
</evidence>
<dbReference type="AlphaFoldDB" id="W9GB36"/>
<protein>
    <submittedName>
        <fullName evidence="3">Uncharacterized protein</fullName>
    </submittedName>
</protein>
<feature type="compositionally biased region" description="Low complexity" evidence="1">
    <location>
        <begin position="55"/>
        <end position="143"/>
    </location>
</feature>
<comment type="caution">
    <text evidence="3">The sequence shown here is derived from an EMBL/GenBank/DDBJ whole genome shotgun (WGS) entry which is preliminary data.</text>
</comment>
<evidence type="ECO:0000256" key="2">
    <source>
        <dbReference type="SAM" id="Phobius"/>
    </source>
</evidence>
<keyword evidence="4" id="KW-1185">Reference proteome</keyword>
<feature type="region of interest" description="Disordered" evidence="1">
    <location>
        <begin position="296"/>
        <end position="320"/>
    </location>
</feature>
<dbReference type="PROSITE" id="PS51257">
    <property type="entry name" value="PROKAR_LIPOPROTEIN"/>
    <property type="match status" value="1"/>
</dbReference>
<keyword evidence="2" id="KW-0472">Membrane</keyword>
<dbReference type="PATRIC" id="fig|1386089.3.peg.1782"/>
<dbReference type="OrthoDB" id="4872046at2"/>
<sequence length="320" mass="32726">MRRAALSLTAVVGLVVLAACGGGGSVTLPTARPTITSPTVTLPSVTLPTVTAPTATAPTATALPPATTPAETTTSAVTTPPPETKTQTQTQTRTQTQTQTQTVTATATATLTQTVTETPSATTTTPESSTTSTTATAVPTEPEASGEGGTTWWPWVLAALVAIGLAVWLILRRRAAQQVVEAWERRFARARSEASWVEDSLVTQVLAPPTTAEAAGVWEAAQPRLLAIDESLHTLAAEAPDEARRASVTQVGDSLARLVAAVSGDLAAGPEATREDFQASRAAVDAARRELRTVLGPVDATAGDLGANGSPESPDLPGGP</sequence>
<dbReference type="RefSeq" id="WP_034804322.1">
    <property type="nucleotide sequence ID" value="NZ_AWSA01000015.1"/>
</dbReference>
<reference evidence="3 4" key="1">
    <citation type="submission" date="2013-08" db="EMBL/GenBank/DDBJ databases">
        <title>Intrasporangium oryzae NRRL B-24470.</title>
        <authorList>
            <person name="Liu H."/>
            <person name="Wang G."/>
        </authorList>
    </citation>
    <scope>NUCLEOTIDE SEQUENCE [LARGE SCALE GENOMIC DNA]</scope>
    <source>
        <strain evidence="3 4">NRRL B-24470</strain>
    </source>
</reference>
<dbReference type="Proteomes" id="UP000019489">
    <property type="component" value="Unassembled WGS sequence"/>
</dbReference>
<keyword evidence="2" id="KW-0812">Transmembrane</keyword>
<organism evidence="3 4">
    <name type="scientific">Intrasporangium oryzae NRRL B-24470</name>
    <dbReference type="NCBI Taxonomy" id="1386089"/>
    <lineage>
        <taxon>Bacteria</taxon>
        <taxon>Bacillati</taxon>
        <taxon>Actinomycetota</taxon>
        <taxon>Actinomycetes</taxon>
        <taxon>Micrococcales</taxon>
        <taxon>Intrasporangiaceae</taxon>
        <taxon>Intrasporangium</taxon>
    </lineage>
</organism>
<gene>
    <name evidence="3" type="ORF">N865_20565</name>
</gene>
<accession>W9GB36</accession>
<feature type="region of interest" description="Disordered" evidence="1">
    <location>
        <begin position="55"/>
        <end position="148"/>
    </location>
</feature>
<evidence type="ECO:0000313" key="4">
    <source>
        <dbReference type="Proteomes" id="UP000019489"/>
    </source>
</evidence>
<dbReference type="EMBL" id="AWSA01000015">
    <property type="protein sequence ID" value="EWT02018.1"/>
    <property type="molecule type" value="Genomic_DNA"/>
</dbReference>
<evidence type="ECO:0000256" key="1">
    <source>
        <dbReference type="SAM" id="MobiDB-lite"/>
    </source>
</evidence>
<name>W9GB36_9MICO</name>
<dbReference type="eggNOG" id="ENOG502ZUUC">
    <property type="taxonomic scope" value="Bacteria"/>
</dbReference>
<feature type="transmembrane region" description="Helical" evidence="2">
    <location>
        <begin position="152"/>
        <end position="171"/>
    </location>
</feature>
<proteinExistence type="predicted"/>
<keyword evidence="2" id="KW-1133">Transmembrane helix</keyword>